<sequence>MIDDFTEKDAIWSSRTARIIDRTGYTMFLMQIEKGFKLLDKNNDGKIYFDTYRNFLIKDHSCDTLLLPSFE</sequence>
<evidence type="ECO:0000313" key="2">
    <source>
        <dbReference type="Proteomes" id="UP000038045"/>
    </source>
</evidence>
<proteinExistence type="predicted"/>
<accession>A0A0N4Z4B3</accession>
<dbReference type="WBParaSite" id="PTRK_0000183300.1">
    <property type="protein sequence ID" value="PTRK_0000183300.1"/>
    <property type="gene ID" value="PTRK_0000183300"/>
</dbReference>
<dbReference type="InterPro" id="IPR002048">
    <property type="entry name" value="EF_hand_dom"/>
</dbReference>
<dbReference type="SUPFAM" id="SSF47473">
    <property type="entry name" value="EF-hand"/>
    <property type="match status" value="1"/>
</dbReference>
<name>A0A0N4Z4B3_PARTI</name>
<dbReference type="InterPro" id="IPR011992">
    <property type="entry name" value="EF-hand-dom_pair"/>
</dbReference>
<keyword evidence="2" id="KW-1185">Reference proteome</keyword>
<evidence type="ECO:0000313" key="3">
    <source>
        <dbReference type="WBParaSite" id="PTRK_0000183300.1"/>
    </source>
</evidence>
<organism evidence="2 3">
    <name type="scientific">Parastrongyloides trichosuri</name>
    <name type="common">Possum-specific nematode worm</name>
    <dbReference type="NCBI Taxonomy" id="131310"/>
    <lineage>
        <taxon>Eukaryota</taxon>
        <taxon>Metazoa</taxon>
        <taxon>Ecdysozoa</taxon>
        <taxon>Nematoda</taxon>
        <taxon>Chromadorea</taxon>
        <taxon>Rhabditida</taxon>
        <taxon>Tylenchina</taxon>
        <taxon>Panagrolaimomorpha</taxon>
        <taxon>Strongyloidoidea</taxon>
        <taxon>Strongyloididae</taxon>
        <taxon>Parastrongyloides</taxon>
    </lineage>
</organism>
<dbReference type="GO" id="GO:0005509">
    <property type="term" value="F:calcium ion binding"/>
    <property type="evidence" value="ECO:0007669"/>
    <property type="project" value="InterPro"/>
</dbReference>
<dbReference type="Proteomes" id="UP000038045">
    <property type="component" value="Unplaced"/>
</dbReference>
<evidence type="ECO:0000259" key="1">
    <source>
        <dbReference type="PROSITE" id="PS50222"/>
    </source>
</evidence>
<reference evidence="3" key="1">
    <citation type="submission" date="2017-02" db="UniProtKB">
        <authorList>
            <consortium name="WormBaseParasite"/>
        </authorList>
    </citation>
    <scope>IDENTIFICATION</scope>
</reference>
<feature type="domain" description="EF-hand" evidence="1">
    <location>
        <begin position="27"/>
        <end position="62"/>
    </location>
</feature>
<protein>
    <submittedName>
        <fullName evidence="3">EF-hand domain-containing protein</fullName>
    </submittedName>
</protein>
<dbReference type="AlphaFoldDB" id="A0A0N4Z4B3"/>
<dbReference type="PROSITE" id="PS50222">
    <property type="entry name" value="EF_HAND_2"/>
    <property type="match status" value="1"/>
</dbReference>